<dbReference type="RefSeq" id="WP_147922214.1">
    <property type="nucleotide sequence ID" value="NZ_VRTY01000046.1"/>
</dbReference>
<dbReference type="InterPro" id="IPR025948">
    <property type="entry name" value="HTH-like_dom"/>
</dbReference>
<reference evidence="2 3" key="1">
    <citation type="submission" date="2019-08" db="EMBL/GenBank/DDBJ databases">
        <authorList>
            <person name="Shi S."/>
        </authorList>
    </citation>
    <scope>NUCLEOTIDE SEQUENCE [LARGE SCALE GENOMIC DNA]</scope>
    <source>
        <strain evidence="2 3">GY10130</strain>
    </source>
</reference>
<gene>
    <name evidence="2" type="ORF">FVR03_13150</name>
</gene>
<accession>A0A5C8K844</accession>
<dbReference type="Proteomes" id="UP000321926">
    <property type="component" value="Unassembled WGS sequence"/>
</dbReference>
<evidence type="ECO:0000313" key="3">
    <source>
        <dbReference type="Proteomes" id="UP000321926"/>
    </source>
</evidence>
<keyword evidence="3" id="KW-1185">Reference proteome</keyword>
<feature type="domain" description="HTH-like" evidence="1">
    <location>
        <begin position="38"/>
        <end position="89"/>
    </location>
</feature>
<proteinExistence type="predicted"/>
<protein>
    <submittedName>
        <fullName evidence="2">IS3 family transposase</fullName>
    </submittedName>
</protein>
<dbReference type="Pfam" id="PF13276">
    <property type="entry name" value="HTH_21"/>
    <property type="match status" value="1"/>
</dbReference>
<name>A0A5C8K844_9BACT</name>
<dbReference type="EMBL" id="VRTY01000046">
    <property type="protein sequence ID" value="TXK44896.1"/>
    <property type="molecule type" value="Genomic_DNA"/>
</dbReference>
<dbReference type="OrthoDB" id="9815231at2"/>
<sequence>MVDYTEKLSIRSQCRMLGIHRSGLYYAPVQESEENLLLMRLLDERYLDYPTHGVLQMQDYLLDAGYEVNHKRVRRLLRLMGLLAIYPKKNLSKLGKAEYIYPYLLRNLMIVRSN</sequence>
<comment type="caution">
    <text evidence="2">The sequence shown here is derived from an EMBL/GenBank/DDBJ whole genome shotgun (WGS) entry which is preliminary data.</text>
</comment>
<organism evidence="2 3">
    <name type="scientific">Pontibacter qinzhouensis</name>
    <dbReference type="NCBI Taxonomy" id="2603253"/>
    <lineage>
        <taxon>Bacteria</taxon>
        <taxon>Pseudomonadati</taxon>
        <taxon>Bacteroidota</taxon>
        <taxon>Cytophagia</taxon>
        <taxon>Cytophagales</taxon>
        <taxon>Hymenobacteraceae</taxon>
        <taxon>Pontibacter</taxon>
    </lineage>
</organism>
<evidence type="ECO:0000313" key="2">
    <source>
        <dbReference type="EMBL" id="TXK44896.1"/>
    </source>
</evidence>
<dbReference type="AlphaFoldDB" id="A0A5C8K844"/>
<evidence type="ECO:0000259" key="1">
    <source>
        <dbReference type="Pfam" id="PF13276"/>
    </source>
</evidence>